<dbReference type="CDD" id="cd06257">
    <property type="entry name" value="DnaJ"/>
    <property type="match status" value="1"/>
</dbReference>
<dbReference type="AlphaFoldDB" id="A0A1C7NIQ0"/>
<organism evidence="8 9">
    <name type="scientific">Choanephora cucurbitarum</name>
    <dbReference type="NCBI Taxonomy" id="101091"/>
    <lineage>
        <taxon>Eukaryota</taxon>
        <taxon>Fungi</taxon>
        <taxon>Fungi incertae sedis</taxon>
        <taxon>Mucoromycota</taxon>
        <taxon>Mucoromycotina</taxon>
        <taxon>Mucoromycetes</taxon>
        <taxon>Mucorales</taxon>
        <taxon>Mucorineae</taxon>
        <taxon>Choanephoraceae</taxon>
        <taxon>Choanephoroideae</taxon>
        <taxon>Choanephora</taxon>
    </lineage>
</organism>
<name>A0A1C7NIQ0_9FUNG</name>
<protein>
    <submittedName>
        <fullName evidence="8">Uncharacterized protein F54F2.9</fullName>
    </submittedName>
</protein>
<keyword evidence="3 6" id="KW-1133">Transmembrane helix</keyword>
<proteinExistence type="predicted"/>
<keyword evidence="2" id="KW-0732">Signal</keyword>
<dbReference type="InterPro" id="IPR001623">
    <property type="entry name" value="DnaJ_domain"/>
</dbReference>
<dbReference type="PANTHER" id="PTHR44653">
    <property type="entry name" value="DNAJ HOMOLOG SUBFAMILY C MEMBER 1"/>
    <property type="match status" value="1"/>
</dbReference>
<dbReference type="InterPro" id="IPR052606">
    <property type="entry name" value="DnaJ_domain_protein"/>
</dbReference>
<dbReference type="InParanoid" id="A0A1C7NIQ0"/>
<evidence type="ECO:0000313" key="9">
    <source>
        <dbReference type="Proteomes" id="UP000093000"/>
    </source>
</evidence>
<comment type="subcellular location">
    <subcellularLocation>
        <location evidence="5">Endomembrane system</location>
        <topology evidence="5">Single-pass membrane protein</topology>
    </subcellularLocation>
</comment>
<dbReference type="OrthoDB" id="413400at2759"/>
<keyword evidence="4 6" id="KW-0472">Membrane</keyword>
<dbReference type="Proteomes" id="UP000093000">
    <property type="component" value="Unassembled WGS sequence"/>
</dbReference>
<evidence type="ECO:0000259" key="7">
    <source>
        <dbReference type="PROSITE" id="PS50076"/>
    </source>
</evidence>
<evidence type="ECO:0000256" key="5">
    <source>
        <dbReference type="ARBA" id="ARBA00037847"/>
    </source>
</evidence>
<evidence type="ECO:0000256" key="4">
    <source>
        <dbReference type="ARBA" id="ARBA00023136"/>
    </source>
</evidence>
<keyword evidence="9" id="KW-1185">Reference proteome</keyword>
<evidence type="ECO:0000256" key="2">
    <source>
        <dbReference type="ARBA" id="ARBA00022729"/>
    </source>
</evidence>
<dbReference type="InterPro" id="IPR011993">
    <property type="entry name" value="PH-like_dom_sf"/>
</dbReference>
<dbReference type="SMART" id="SM00271">
    <property type="entry name" value="DnaJ"/>
    <property type="match status" value="1"/>
</dbReference>
<feature type="transmembrane region" description="Helical" evidence="6">
    <location>
        <begin position="279"/>
        <end position="298"/>
    </location>
</feature>
<dbReference type="PANTHER" id="PTHR44653:SF2">
    <property type="entry name" value="DNAJ HOMOLOG SUBFAMILY C MEMBER 1"/>
    <property type="match status" value="1"/>
</dbReference>
<dbReference type="FunCoup" id="A0A1C7NIQ0">
    <property type="interactions" value="112"/>
</dbReference>
<dbReference type="SUPFAM" id="SSF46565">
    <property type="entry name" value="Chaperone J-domain"/>
    <property type="match status" value="1"/>
</dbReference>
<evidence type="ECO:0000256" key="3">
    <source>
        <dbReference type="ARBA" id="ARBA00022989"/>
    </source>
</evidence>
<dbReference type="STRING" id="101091.A0A1C7NIQ0"/>
<gene>
    <name evidence="8" type="primary">F54F2.9</name>
    <name evidence="8" type="ORF">A0J61_02923</name>
</gene>
<feature type="transmembrane region" description="Helical" evidence="6">
    <location>
        <begin position="148"/>
        <end position="169"/>
    </location>
</feature>
<reference evidence="8 9" key="1">
    <citation type="submission" date="2016-03" db="EMBL/GenBank/DDBJ databases">
        <title>Choanephora cucurbitarum.</title>
        <authorList>
            <person name="Min B."/>
            <person name="Park H."/>
            <person name="Park J.-H."/>
            <person name="Shin H.-D."/>
            <person name="Choi I.-G."/>
        </authorList>
    </citation>
    <scope>NUCLEOTIDE SEQUENCE [LARGE SCALE GENOMIC DNA]</scope>
    <source>
        <strain evidence="8 9">KUS-F28377</strain>
    </source>
</reference>
<keyword evidence="1 6" id="KW-0812">Transmembrane</keyword>
<comment type="caution">
    <text evidence="8">The sequence shown here is derived from an EMBL/GenBank/DDBJ whole genome shotgun (WGS) entry which is preliminary data.</text>
</comment>
<dbReference type="Gene3D" id="1.10.287.110">
    <property type="entry name" value="DnaJ domain"/>
    <property type="match status" value="1"/>
</dbReference>
<dbReference type="PROSITE" id="PS50076">
    <property type="entry name" value="DNAJ_2"/>
    <property type="match status" value="1"/>
</dbReference>
<dbReference type="Gene3D" id="2.30.29.30">
    <property type="entry name" value="Pleckstrin-homology domain (PH domain)/Phosphotyrosine-binding domain (PTB)"/>
    <property type="match status" value="1"/>
</dbReference>
<sequence length="401" mass="46382">MSSTPPPAYERPMTPPPSYSCTVFKQGYVNWKKESMEGVSVQSSWNTVFFHLHGTLLEVYTKGASLIDSLSMLKSHVGIATDYTRHSVLRVRFGTKDQYLIKPINGKLSELVSWFEHLQSSANISSDIDKRRMPRILTLSRGQRQTRFITLTIDNAFVLLLFISLGVIIRPVLQAWHWGEDECQLFELSKQLKQNKTDFYTWLGMEPTATVVEIEKAHRAWVLEHHPETSTEPEATERFKLGNQIALYLRSPTTRALYDRILVDGVPLWKGFYYAYTRYKIICMVLLILLIGSCVEYVKAWDRYLTEKMALDHFVKNATSMAHQLSDRHASAMTHRSFIDLGDRTIQCEINSKREISILEKGVRLPLDSVHLIQKPNVFNLTLFRMPIQTSKRLFYANRKK</sequence>
<dbReference type="SUPFAM" id="SSF50729">
    <property type="entry name" value="PH domain-like"/>
    <property type="match status" value="1"/>
</dbReference>
<dbReference type="Pfam" id="PF00226">
    <property type="entry name" value="DnaJ"/>
    <property type="match status" value="1"/>
</dbReference>
<dbReference type="InterPro" id="IPR036869">
    <property type="entry name" value="J_dom_sf"/>
</dbReference>
<dbReference type="GO" id="GO:0012505">
    <property type="term" value="C:endomembrane system"/>
    <property type="evidence" value="ECO:0007669"/>
    <property type="project" value="UniProtKB-SubCell"/>
</dbReference>
<dbReference type="EMBL" id="LUGH01000118">
    <property type="protein sequence ID" value="OBZ89012.1"/>
    <property type="molecule type" value="Genomic_DNA"/>
</dbReference>
<evidence type="ECO:0000313" key="8">
    <source>
        <dbReference type="EMBL" id="OBZ89012.1"/>
    </source>
</evidence>
<evidence type="ECO:0000256" key="1">
    <source>
        <dbReference type="ARBA" id="ARBA00022692"/>
    </source>
</evidence>
<accession>A0A1C7NIQ0</accession>
<feature type="domain" description="J" evidence="7">
    <location>
        <begin position="198"/>
        <end position="262"/>
    </location>
</feature>
<evidence type="ECO:0000256" key="6">
    <source>
        <dbReference type="SAM" id="Phobius"/>
    </source>
</evidence>